<gene>
    <name evidence="2" type="ORF">TSUD_241580</name>
</gene>
<evidence type="ECO:0000256" key="1">
    <source>
        <dbReference type="SAM" id="MobiDB-lite"/>
    </source>
</evidence>
<dbReference type="AlphaFoldDB" id="A0A2Z6PAR3"/>
<dbReference type="PANTHER" id="PTHR47384">
    <property type="entry name" value="E3 UBIQUITIN-PROTEIN LIGASE CCNB1IP1 HOMOLOG"/>
    <property type="match status" value="1"/>
</dbReference>
<dbReference type="PANTHER" id="PTHR47384:SF2">
    <property type="entry name" value="E3 UBIQUITIN-PROTEIN LIGASE CCNB1IP1 HOMOLOG"/>
    <property type="match status" value="1"/>
</dbReference>
<organism evidence="2 3">
    <name type="scientific">Trifolium subterraneum</name>
    <name type="common">Subterranean clover</name>
    <dbReference type="NCBI Taxonomy" id="3900"/>
    <lineage>
        <taxon>Eukaryota</taxon>
        <taxon>Viridiplantae</taxon>
        <taxon>Streptophyta</taxon>
        <taxon>Embryophyta</taxon>
        <taxon>Tracheophyta</taxon>
        <taxon>Spermatophyta</taxon>
        <taxon>Magnoliopsida</taxon>
        <taxon>eudicotyledons</taxon>
        <taxon>Gunneridae</taxon>
        <taxon>Pentapetalae</taxon>
        <taxon>rosids</taxon>
        <taxon>fabids</taxon>
        <taxon>Fabales</taxon>
        <taxon>Fabaceae</taxon>
        <taxon>Papilionoideae</taxon>
        <taxon>50 kb inversion clade</taxon>
        <taxon>NPAAA clade</taxon>
        <taxon>Hologalegina</taxon>
        <taxon>IRL clade</taxon>
        <taxon>Trifolieae</taxon>
        <taxon>Trifolium</taxon>
    </lineage>
</organism>
<keyword evidence="3" id="KW-1185">Reference proteome</keyword>
<dbReference type="OrthoDB" id="441210at2759"/>
<dbReference type="Proteomes" id="UP000242715">
    <property type="component" value="Unassembled WGS sequence"/>
</dbReference>
<accession>A0A2Z6PAR3</accession>
<protein>
    <submittedName>
        <fullName evidence="2">Uncharacterized protein</fullName>
    </submittedName>
</protein>
<feature type="region of interest" description="Disordered" evidence="1">
    <location>
        <begin position="33"/>
        <end position="53"/>
    </location>
</feature>
<dbReference type="GO" id="GO:0051026">
    <property type="term" value="P:chiasma assembly"/>
    <property type="evidence" value="ECO:0007669"/>
    <property type="project" value="TreeGrafter"/>
</dbReference>
<name>A0A2Z6PAR3_TRISU</name>
<reference evidence="3" key="1">
    <citation type="journal article" date="2017" name="Front. Plant Sci.">
        <title>Climate Clever Clovers: New Paradigm to Reduce the Environmental Footprint of Ruminants by Breeding Low Methanogenic Forages Utilizing Haplotype Variation.</title>
        <authorList>
            <person name="Kaur P."/>
            <person name="Appels R."/>
            <person name="Bayer P.E."/>
            <person name="Keeble-Gagnere G."/>
            <person name="Wang J."/>
            <person name="Hirakawa H."/>
            <person name="Shirasawa K."/>
            <person name="Vercoe P."/>
            <person name="Stefanova K."/>
            <person name="Durmic Z."/>
            <person name="Nichols P."/>
            <person name="Revell C."/>
            <person name="Isobe S.N."/>
            <person name="Edwards D."/>
            <person name="Erskine W."/>
        </authorList>
    </citation>
    <scope>NUCLEOTIDE SEQUENCE [LARGE SCALE GENOMIC DNA]</scope>
    <source>
        <strain evidence="3">cv. Daliak</strain>
    </source>
</reference>
<dbReference type="InterPro" id="IPR055328">
    <property type="entry name" value="HEI10-like"/>
</dbReference>
<evidence type="ECO:0000313" key="3">
    <source>
        <dbReference type="Proteomes" id="UP000242715"/>
    </source>
</evidence>
<evidence type="ECO:0000313" key="2">
    <source>
        <dbReference type="EMBL" id="GAU46850.1"/>
    </source>
</evidence>
<proteinExistence type="predicted"/>
<dbReference type="EMBL" id="DF974257">
    <property type="protein sequence ID" value="GAU46850.1"/>
    <property type="molecule type" value="Genomic_DNA"/>
</dbReference>
<sequence>MFVSVKRSAIQPASNFYSRNECDLFSNPPNILDERETGRKGLPVFTPTTPGPKEGVWSARQNSNNSGHFDIYVGSPAKQTIIAGDAGNRRISAHPVFGLGATGNPSMNLRNLILSPI</sequence>